<dbReference type="CDD" id="cd06260">
    <property type="entry name" value="DUF820-like"/>
    <property type="match status" value="1"/>
</dbReference>
<evidence type="ECO:0000313" key="3">
    <source>
        <dbReference type="Proteomes" id="UP000317318"/>
    </source>
</evidence>
<reference evidence="2 3" key="1">
    <citation type="submission" date="2019-02" db="EMBL/GenBank/DDBJ databases">
        <title>Deep-cultivation of Planctomycetes and their phenomic and genomic characterization uncovers novel biology.</title>
        <authorList>
            <person name="Wiegand S."/>
            <person name="Jogler M."/>
            <person name="Boedeker C."/>
            <person name="Pinto D."/>
            <person name="Vollmers J."/>
            <person name="Rivas-Marin E."/>
            <person name="Kohn T."/>
            <person name="Peeters S.H."/>
            <person name="Heuer A."/>
            <person name="Rast P."/>
            <person name="Oberbeckmann S."/>
            <person name="Bunk B."/>
            <person name="Jeske O."/>
            <person name="Meyerdierks A."/>
            <person name="Storesund J.E."/>
            <person name="Kallscheuer N."/>
            <person name="Luecker S."/>
            <person name="Lage O.M."/>
            <person name="Pohl T."/>
            <person name="Merkel B.J."/>
            <person name="Hornburger P."/>
            <person name="Mueller R.-W."/>
            <person name="Bruemmer F."/>
            <person name="Labrenz M."/>
            <person name="Spormann A.M."/>
            <person name="Op den Camp H."/>
            <person name="Overmann J."/>
            <person name="Amann R."/>
            <person name="Jetten M.S.M."/>
            <person name="Mascher T."/>
            <person name="Medema M.H."/>
            <person name="Devos D.P."/>
            <person name="Kaster A.-K."/>
            <person name="Ovreas L."/>
            <person name="Rohde M."/>
            <person name="Galperin M.Y."/>
            <person name="Jogler C."/>
        </authorList>
    </citation>
    <scope>NUCLEOTIDE SEQUENCE [LARGE SCALE GENOMIC DNA]</scope>
    <source>
        <strain evidence="2 3">Pan189</strain>
    </source>
</reference>
<keyword evidence="3" id="KW-1185">Reference proteome</keyword>
<dbReference type="KEGG" id="svp:Pan189_40370"/>
<organism evidence="2 3">
    <name type="scientific">Stratiformator vulcanicus</name>
    <dbReference type="NCBI Taxonomy" id="2527980"/>
    <lineage>
        <taxon>Bacteria</taxon>
        <taxon>Pseudomonadati</taxon>
        <taxon>Planctomycetota</taxon>
        <taxon>Planctomycetia</taxon>
        <taxon>Planctomycetales</taxon>
        <taxon>Planctomycetaceae</taxon>
        <taxon>Stratiformator</taxon>
    </lineage>
</organism>
<evidence type="ECO:0000313" key="2">
    <source>
        <dbReference type="EMBL" id="QDT39628.1"/>
    </source>
</evidence>
<dbReference type="PANTHER" id="PTHR34107:SF1">
    <property type="entry name" value="SLL0198 PROTEIN"/>
    <property type="match status" value="1"/>
</dbReference>
<feature type="domain" description="Putative restriction endonuclease" evidence="1">
    <location>
        <begin position="31"/>
        <end position="199"/>
    </location>
</feature>
<dbReference type="Proteomes" id="UP000317318">
    <property type="component" value="Chromosome"/>
</dbReference>
<dbReference type="InterPro" id="IPR011335">
    <property type="entry name" value="Restrct_endonuc-II-like"/>
</dbReference>
<sequence>MVHERESVSFRRNRSQNVSSVEAGTHLITMAEFERMPFERRAELIRGEIVECDVPGTIHGIVCVNIAFLLKSWTQRSGQPYVIGSNDSYILISRDPDTVRGPDLFVIEKSKLGKSGPTSGTLTATPDLVVEVVSPSNSWKQIETKVDEYLCIGVKAVWVIVPNKRCVHVFRPDVSAAIVSESEMLDGQDVLPEFRCSVEDLFDNTTF</sequence>
<gene>
    <name evidence="2" type="ORF">Pan189_40370</name>
</gene>
<name>A0A517R6W4_9PLAN</name>
<dbReference type="Gene3D" id="3.90.1570.10">
    <property type="entry name" value="tt1808, chain A"/>
    <property type="match status" value="1"/>
</dbReference>
<dbReference type="SUPFAM" id="SSF52980">
    <property type="entry name" value="Restriction endonuclease-like"/>
    <property type="match status" value="1"/>
</dbReference>
<dbReference type="InterPro" id="IPR012296">
    <property type="entry name" value="Nuclease_put_TT1808"/>
</dbReference>
<accession>A0A517R6W4</accession>
<protein>
    <recommendedName>
        <fullName evidence="1">Putative restriction endonuclease domain-containing protein</fullName>
    </recommendedName>
</protein>
<evidence type="ECO:0000259" key="1">
    <source>
        <dbReference type="Pfam" id="PF05685"/>
    </source>
</evidence>
<dbReference type="EMBL" id="CP036268">
    <property type="protein sequence ID" value="QDT39628.1"/>
    <property type="molecule type" value="Genomic_DNA"/>
</dbReference>
<proteinExistence type="predicted"/>
<dbReference type="InterPro" id="IPR008538">
    <property type="entry name" value="Uma2"/>
</dbReference>
<dbReference type="AlphaFoldDB" id="A0A517R6W4"/>
<dbReference type="PANTHER" id="PTHR34107">
    <property type="entry name" value="SLL0198 PROTEIN-RELATED"/>
    <property type="match status" value="1"/>
</dbReference>
<dbReference type="Pfam" id="PF05685">
    <property type="entry name" value="Uma2"/>
    <property type="match status" value="1"/>
</dbReference>